<dbReference type="NCBIfam" id="TIGR00589">
    <property type="entry name" value="ogt"/>
    <property type="match status" value="1"/>
</dbReference>
<evidence type="ECO:0000256" key="4">
    <source>
        <dbReference type="ARBA" id="ARBA00022603"/>
    </source>
</evidence>
<keyword evidence="8" id="KW-0804">Transcription</keyword>
<dbReference type="SUPFAM" id="SSF46767">
    <property type="entry name" value="Methylated DNA-protein cysteine methyltransferase, C-terminal domain"/>
    <property type="match status" value="1"/>
</dbReference>
<dbReference type="InterPro" id="IPR009057">
    <property type="entry name" value="Homeodomain-like_sf"/>
</dbReference>
<dbReference type="InterPro" id="IPR018060">
    <property type="entry name" value="HTH_AraC"/>
</dbReference>
<evidence type="ECO:0000256" key="2">
    <source>
        <dbReference type="ARBA" id="ARBA00008711"/>
    </source>
</evidence>
<evidence type="ECO:0000256" key="3">
    <source>
        <dbReference type="ARBA" id="ARBA00011918"/>
    </source>
</evidence>
<comment type="caution">
    <text evidence="12">The sequence shown here is derived from an EMBL/GenBank/DDBJ whole genome shotgun (WGS) entry which is preliminary data.</text>
</comment>
<keyword evidence="13" id="KW-1185">Reference proteome</keyword>
<evidence type="ECO:0000313" key="12">
    <source>
        <dbReference type="EMBL" id="MBD5780945.1"/>
    </source>
</evidence>
<dbReference type="InterPro" id="IPR001497">
    <property type="entry name" value="MethylDNA_cys_MeTrfase_AS"/>
</dbReference>
<protein>
    <recommendedName>
        <fullName evidence="3">methylated-DNA--[protein]-cysteine S-methyltransferase</fullName>
        <ecNumber evidence="3">2.1.1.63</ecNumber>
    </recommendedName>
</protein>
<gene>
    <name evidence="12" type="ORF">IEN85_15705</name>
</gene>
<keyword evidence="6" id="KW-0227">DNA damage</keyword>
<evidence type="ECO:0000256" key="10">
    <source>
        <dbReference type="ARBA" id="ARBA00049348"/>
    </source>
</evidence>
<organism evidence="12 13">
    <name type="scientific">Pelagicoccus enzymogenes</name>
    <dbReference type="NCBI Taxonomy" id="2773457"/>
    <lineage>
        <taxon>Bacteria</taxon>
        <taxon>Pseudomonadati</taxon>
        <taxon>Verrucomicrobiota</taxon>
        <taxon>Opitutia</taxon>
        <taxon>Puniceicoccales</taxon>
        <taxon>Pelagicoccaceae</taxon>
        <taxon>Pelagicoccus</taxon>
    </lineage>
</organism>
<dbReference type="Gene3D" id="3.30.160.70">
    <property type="entry name" value="Methylated DNA-protein cysteine methyltransferase domain"/>
    <property type="match status" value="1"/>
</dbReference>
<keyword evidence="4 12" id="KW-0489">Methyltransferase</keyword>
<proteinExistence type="inferred from homology"/>
<dbReference type="AlphaFoldDB" id="A0A927IIX3"/>
<accession>A0A927IIX3</accession>
<dbReference type="Proteomes" id="UP000622317">
    <property type="component" value="Unassembled WGS sequence"/>
</dbReference>
<dbReference type="PROSITE" id="PS01124">
    <property type="entry name" value="HTH_ARAC_FAMILY_2"/>
    <property type="match status" value="1"/>
</dbReference>
<evidence type="ECO:0000256" key="7">
    <source>
        <dbReference type="ARBA" id="ARBA00023015"/>
    </source>
</evidence>
<dbReference type="Pfam" id="PF01035">
    <property type="entry name" value="DNA_binding_1"/>
    <property type="match status" value="1"/>
</dbReference>
<dbReference type="PANTHER" id="PTHR10815">
    <property type="entry name" value="METHYLATED-DNA--PROTEIN-CYSTEINE METHYLTRANSFERASE"/>
    <property type="match status" value="1"/>
</dbReference>
<dbReference type="InterPro" id="IPR036217">
    <property type="entry name" value="MethylDNA_cys_MeTrfase_DNAb"/>
</dbReference>
<dbReference type="FunFam" id="1.10.10.10:FF:000214">
    <property type="entry name" value="Methylated-DNA--protein-cysteine methyltransferase"/>
    <property type="match status" value="1"/>
</dbReference>
<dbReference type="GO" id="GO:0003908">
    <property type="term" value="F:methylated-DNA-[protein]-cysteine S-methyltransferase activity"/>
    <property type="evidence" value="ECO:0007669"/>
    <property type="project" value="UniProtKB-EC"/>
</dbReference>
<comment type="catalytic activity">
    <reaction evidence="10">
        <text>a 6-O-methyl-2'-deoxyguanosine in DNA + L-cysteinyl-[protein] = S-methyl-L-cysteinyl-[protein] + a 2'-deoxyguanosine in DNA</text>
        <dbReference type="Rhea" id="RHEA:24000"/>
        <dbReference type="Rhea" id="RHEA-COMP:10131"/>
        <dbReference type="Rhea" id="RHEA-COMP:10132"/>
        <dbReference type="Rhea" id="RHEA-COMP:11367"/>
        <dbReference type="Rhea" id="RHEA-COMP:11368"/>
        <dbReference type="ChEBI" id="CHEBI:29950"/>
        <dbReference type="ChEBI" id="CHEBI:82612"/>
        <dbReference type="ChEBI" id="CHEBI:85445"/>
        <dbReference type="ChEBI" id="CHEBI:85448"/>
        <dbReference type="EC" id="2.1.1.63"/>
    </reaction>
</comment>
<evidence type="ECO:0000256" key="6">
    <source>
        <dbReference type="ARBA" id="ARBA00022763"/>
    </source>
</evidence>
<dbReference type="CDD" id="cd06445">
    <property type="entry name" value="ATase"/>
    <property type="match status" value="1"/>
</dbReference>
<dbReference type="GO" id="GO:0003700">
    <property type="term" value="F:DNA-binding transcription factor activity"/>
    <property type="evidence" value="ECO:0007669"/>
    <property type="project" value="InterPro"/>
</dbReference>
<dbReference type="InterPro" id="IPR036631">
    <property type="entry name" value="MGMT_N_sf"/>
</dbReference>
<dbReference type="EC" id="2.1.1.63" evidence="3"/>
<dbReference type="SMART" id="SM00342">
    <property type="entry name" value="HTH_ARAC"/>
    <property type="match status" value="1"/>
</dbReference>
<keyword evidence="9" id="KW-0234">DNA repair</keyword>
<dbReference type="SUPFAM" id="SSF53155">
    <property type="entry name" value="Methylated DNA-protein cysteine methyltransferase domain"/>
    <property type="match status" value="1"/>
</dbReference>
<evidence type="ECO:0000259" key="11">
    <source>
        <dbReference type="PROSITE" id="PS01124"/>
    </source>
</evidence>
<dbReference type="GO" id="GO:0043565">
    <property type="term" value="F:sequence-specific DNA binding"/>
    <property type="evidence" value="ECO:0007669"/>
    <property type="project" value="InterPro"/>
</dbReference>
<dbReference type="Gene3D" id="1.10.10.10">
    <property type="entry name" value="Winged helix-like DNA-binding domain superfamily/Winged helix DNA-binding domain"/>
    <property type="match status" value="1"/>
</dbReference>
<dbReference type="PANTHER" id="PTHR10815:SF13">
    <property type="entry name" value="METHYLATED-DNA--PROTEIN-CYSTEINE METHYLTRANSFERASE"/>
    <property type="match status" value="1"/>
</dbReference>
<comment type="similarity">
    <text evidence="2">Belongs to the MGMT family.</text>
</comment>
<dbReference type="SUPFAM" id="SSF46689">
    <property type="entry name" value="Homeodomain-like"/>
    <property type="match status" value="1"/>
</dbReference>
<dbReference type="RefSeq" id="WP_191618051.1">
    <property type="nucleotide sequence ID" value="NZ_JACYFG010000038.1"/>
</dbReference>
<keyword evidence="5 12" id="KW-0808">Transferase</keyword>
<dbReference type="EMBL" id="JACYFG010000038">
    <property type="protein sequence ID" value="MBD5780945.1"/>
    <property type="molecule type" value="Genomic_DNA"/>
</dbReference>
<dbReference type="InterPro" id="IPR014048">
    <property type="entry name" value="MethylDNA_cys_MeTrfase_DNA-bd"/>
</dbReference>
<dbReference type="GO" id="GO:0032259">
    <property type="term" value="P:methylation"/>
    <property type="evidence" value="ECO:0007669"/>
    <property type="project" value="UniProtKB-KW"/>
</dbReference>
<evidence type="ECO:0000256" key="5">
    <source>
        <dbReference type="ARBA" id="ARBA00022679"/>
    </source>
</evidence>
<evidence type="ECO:0000313" key="13">
    <source>
        <dbReference type="Proteomes" id="UP000622317"/>
    </source>
</evidence>
<feature type="domain" description="HTH araC/xylS-type" evidence="11">
    <location>
        <begin position="8"/>
        <end position="105"/>
    </location>
</feature>
<dbReference type="InterPro" id="IPR036388">
    <property type="entry name" value="WH-like_DNA-bd_sf"/>
</dbReference>
<reference evidence="12" key="1">
    <citation type="submission" date="2020-09" db="EMBL/GenBank/DDBJ databases">
        <title>Pelagicoccus enzymogenes sp. nov. with an EPS production, isolated from marine sediment.</title>
        <authorList>
            <person name="Feng X."/>
        </authorList>
    </citation>
    <scope>NUCLEOTIDE SEQUENCE</scope>
    <source>
        <strain evidence="12">NFK12</strain>
    </source>
</reference>
<dbReference type="PROSITE" id="PS00374">
    <property type="entry name" value="MGMT"/>
    <property type="match status" value="1"/>
</dbReference>
<name>A0A927IIX3_9BACT</name>
<evidence type="ECO:0000256" key="8">
    <source>
        <dbReference type="ARBA" id="ARBA00023163"/>
    </source>
</evidence>
<dbReference type="Pfam" id="PF12833">
    <property type="entry name" value="HTH_18"/>
    <property type="match status" value="1"/>
</dbReference>
<comment type="catalytic activity">
    <reaction evidence="1">
        <text>a 4-O-methyl-thymidine in DNA + L-cysteinyl-[protein] = a thymidine in DNA + S-methyl-L-cysteinyl-[protein]</text>
        <dbReference type="Rhea" id="RHEA:53428"/>
        <dbReference type="Rhea" id="RHEA-COMP:10131"/>
        <dbReference type="Rhea" id="RHEA-COMP:10132"/>
        <dbReference type="Rhea" id="RHEA-COMP:13555"/>
        <dbReference type="Rhea" id="RHEA-COMP:13556"/>
        <dbReference type="ChEBI" id="CHEBI:29950"/>
        <dbReference type="ChEBI" id="CHEBI:82612"/>
        <dbReference type="ChEBI" id="CHEBI:137386"/>
        <dbReference type="ChEBI" id="CHEBI:137387"/>
        <dbReference type="EC" id="2.1.1.63"/>
    </reaction>
</comment>
<dbReference type="GO" id="GO:0006281">
    <property type="term" value="P:DNA repair"/>
    <property type="evidence" value="ECO:0007669"/>
    <property type="project" value="UniProtKB-KW"/>
</dbReference>
<evidence type="ECO:0000256" key="9">
    <source>
        <dbReference type="ARBA" id="ARBA00023204"/>
    </source>
</evidence>
<dbReference type="Gene3D" id="1.10.10.60">
    <property type="entry name" value="Homeodomain-like"/>
    <property type="match status" value="1"/>
</dbReference>
<keyword evidence="7" id="KW-0805">Transcription regulation</keyword>
<evidence type="ECO:0000256" key="1">
    <source>
        <dbReference type="ARBA" id="ARBA00001286"/>
    </source>
</evidence>
<sequence>MSDYERIAKMIRYLDQFQGEQPSLQDLASFMGMSPHHLHRLFSSWASITPKDFLQCLTAAKARELLREGRSVLDTSLEVGLSGPGRLHDLCVKLEGATPGEIKSGGAEWEIRVGFADTPFGEACVAESPRGICHLSFLEGGDREVAWEKIRGEWPAAALAKDDERAAELLAGVFSGEPGKGLRALVRGTDFQVRVWQALIQVPAGSLVSYGQLAAAIGKPEASRAVGTAVGRNELAFLIPCHRVIRETGVIGNYRWGRDRKRAIIAWENGMRERSHASC</sequence>